<protein>
    <submittedName>
        <fullName evidence="2">Uncharacterized protein</fullName>
    </submittedName>
</protein>
<organism evidence="2 5">
    <name type="scientific">Phytophthora fragariae</name>
    <dbReference type="NCBI Taxonomy" id="53985"/>
    <lineage>
        <taxon>Eukaryota</taxon>
        <taxon>Sar</taxon>
        <taxon>Stramenopiles</taxon>
        <taxon>Oomycota</taxon>
        <taxon>Peronosporomycetes</taxon>
        <taxon>Peronosporales</taxon>
        <taxon>Peronosporaceae</taxon>
        <taxon>Phytophthora</taxon>
    </lineage>
</organism>
<accession>A0A6A3M5L5</accession>
<dbReference type="EMBL" id="QXFW01000091">
    <property type="protein sequence ID" value="KAE9025708.1"/>
    <property type="molecule type" value="Genomic_DNA"/>
</dbReference>
<dbReference type="Proteomes" id="UP000440732">
    <property type="component" value="Unassembled WGS sequence"/>
</dbReference>
<evidence type="ECO:0000313" key="2">
    <source>
        <dbReference type="EMBL" id="KAE9025708.1"/>
    </source>
</evidence>
<proteinExistence type="predicted"/>
<reference evidence="2 5" key="1">
    <citation type="submission" date="2018-09" db="EMBL/GenBank/DDBJ databases">
        <title>Genomic investigation of the strawberry pathogen Phytophthora fragariae indicates pathogenicity is determined by transcriptional variation in three key races.</title>
        <authorList>
            <person name="Adams T.M."/>
            <person name="Armitage A.D."/>
            <person name="Sobczyk M.K."/>
            <person name="Bates H.J."/>
            <person name="Dunwell J.M."/>
            <person name="Nellist C.F."/>
            <person name="Harrison R.J."/>
        </authorList>
    </citation>
    <scope>NUCLEOTIDE SEQUENCE [LARGE SCALE GENOMIC DNA]</scope>
    <source>
        <strain evidence="3 4">NOV-5</strain>
        <strain evidence="2 5">SCRP245</strain>
    </source>
</reference>
<evidence type="ECO:0000313" key="3">
    <source>
        <dbReference type="EMBL" id="KAE9152754.1"/>
    </source>
</evidence>
<evidence type="ECO:0000313" key="4">
    <source>
        <dbReference type="Proteomes" id="UP000440732"/>
    </source>
</evidence>
<keyword evidence="1" id="KW-0175">Coiled coil</keyword>
<comment type="caution">
    <text evidence="2">The sequence shown here is derived from an EMBL/GenBank/DDBJ whole genome shotgun (WGS) entry which is preliminary data.</text>
</comment>
<dbReference type="AlphaFoldDB" id="A0A6A3M5L5"/>
<dbReference type="EMBL" id="QXGA01000093">
    <property type="protein sequence ID" value="KAE9152754.1"/>
    <property type="molecule type" value="Genomic_DNA"/>
</dbReference>
<dbReference type="Proteomes" id="UP000460718">
    <property type="component" value="Unassembled WGS sequence"/>
</dbReference>
<evidence type="ECO:0000313" key="5">
    <source>
        <dbReference type="Proteomes" id="UP000460718"/>
    </source>
</evidence>
<name>A0A6A3M5L5_9STRA</name>
<evidence type="ECO:0000256" key="1">
    <source>
        <dbReference type="SAM" id="Coils"/>
    </source>
</evidence>
<feature type="coiled-coil region" evidence="1">
    <location>
        <begin position="15"/>
        <end position="49"/>
    </location>
</feature>
<sequence length="159" mass="17867">MRVCKEADEGFQKAVKEASAMVEKAEATLKRAQDTLKAEKEKTDAAVKEAELPPRTRVMGENYPLFVHQLEAYCLFCDPCPRQVKSPICFVLHLRELECVQFYAPVSVLMALFSGRLGFSGPGGDAFPAELERGSSNTNMSADFCWHYPARYDCRLLHL</sequence>
<gene>
    <name evidence="3" type="ORF">PF006_g3047</name>
    <name evidence="2" type="ORF">PF011_g2908</name>
</gene>